<keyword evidence="2" id="KW-0805">Transcription regulation</keyword>
<dbReference type="InterPro" id="IPR039425">
    <property type="entry name" value="RNA_pol_sigma-70-like"/>
</dbReference>
<accession>A0A5C5YH22</accession>
<dbReference type="InterPro" id="IPR007627">
    <property type="entry name" value="RNA_pol_sigma70_r2"/>
</dbReference>
<feature type="domain" description="RNA polymerase sigma-70 region 2" evidence="5">
    <location>
        <begin position="26"/>
        <end position="88"/>
    </location>
</feature>
<evidence type="ECO:0000313" key="8">
    <source>
        <dbReference type="Proteomes" id="UP000318478"/>
    </source>
</evidence>
<dbReference type="InterPro" id="IPR013325">
    <property type="entry name" value="RNA_pol_sigma_r2"/>
</dbReference>
<protein>
    <submittedName>
        <fullName evidence="7">RNA polymerase sigma factor</fullName>
    </submittedName>
</protein>
<dbReference type="NCBIfam" id="TIGR02937">
    <property type="entry name" value="sigma70-ECF"/>
    <property type="match status" value="1"/>
</dbReference>
<dbReference type="NCBIfam" id="TIGR02989">
    <property type="entry name" value="Sig-70_gvs1"/>
    <property type="match status" value="1"/>
</dbReference>
<feature type="domain" description="RNA polymerase sigma factor 70 region 4 type 2" evidence="6">
    <location>
        <begin position="116"/>
        <end position="166"/>
    </location>
</feature>
<dbReference type="InterPro" id="IPR014331">
    <property type="entry name" value="RNA_pol_sigma70_ECF_RHOBA"/>
</dbReference>
<evidence type="ECO:0000259" key="5">
    <source>
        <dbReference type="Pfam" id="PF04542"/>
    </source>
</evidence>
<dbReference type="AlphaFoldDB" id="A0A5C5YH22"/>
<organism evidence="7 8">
    <name type="scientific">Posidoniimonas polymericola</name>
    <dbReference type="NCBI Taxonomy" id="2528002"/>
    <lineage>
        <taxon>Bacteria</taxon>
        <taxon>Pseudomonadati</taxon>
        <taxon>Planctomycetota</taxon>
        <taxon>Planctomycetia</taxon>
        <taxon>Pirellulales</taxon>
        <taxon>Lacipirellulaceae</taxon>
        <taxon>Posidoniimonas</taxon>
    </lineage>
</organism>
<reference evidence="7 8" key="1">
    <citation type="submission" date="2019-02" db="EMBL/GenBank/DDBJ databases">
        <title>Deep-cultivation of Planctomycetes and their phenomic and genomic characterization uncovers novel biology.</title>
        <authorList>
            <person name="Wiegand S."/>
            <person name="Jogler M."/>
            <person name="Boedeker C."/>
            <person name="Pinto D."/>
            <person name="Vollmers J."/>
            <person name="Rivas-Marin E."/>
            <person name="Kohn T."/>
            <person name="Peeters S.H."/>
            <person name="Heuer A."/>
            <person name="Rast P."/>
            <person name="Oberbeckmann S."/>
            <person name="Bunk B."/>
            <person name="Jeske O."/>
            <person name="Meyerdierks A."/>
            <person name="Storesund J.E."/>
            <person name="Kallscheuer N."/>
            <person name="Luecker S."/>
            <person name="Lage O.M."/>
            <person name="Pohl T."/>
            <person name="Merkel B.J."/>
            <person name="Hornburger P."/>
            <person name="Mueller R.-W."/>
            <person name="Bruemmer F."/>
            <person name="Labrenz M."/>
            <person name="Spormann A.M."/>
            <person name="Op Den Camp H."/>
            <person name="Overmann J."/>
            <person name="Amann R."/>
            <person name="Jetten M.S.M."/>
            <person name="Mascher T."/>
            <person name="Medema M.H."/>
            <person name="Devos D.P."/>
            <person name="Kaster A.-K."/>
            <person name="Ovreas L."/>
            <person name="Rohde M."/>
            <person name="Galperin M.Y."/>
            <person name="Jogler C."/>
        </authorList>
    </citation>
    <scope>NUCLEOTIDE SEQUENCE [LARGE SCALE GENOMIC DNA]</scope>
    <source>
        <strain evidence="7 8">Pla123a</strain>
    </source>
</reference>
<gene>
    <name evidence="7" type="ORF">Pla123a_33470</name>
</gene>
<evidence type="ECO:0000256" key="3">
    <source>
        <dbReference type="ARBA" id="ARBA00023082"/>
    </source>
</evidence>
<proteinExistence type="inferred from homology"/>
<comment type="similarity">
    <text evidence="1">Belongs to the sigma-70 factor family. ECF subfamily.</text>
</comment>
<keyword evidence="8" id="KW-1185">Reference proteome</keyword>
<dbReference type="SUPFAM" id="SSF88946">
    <property type="entry name" value="Sigma2 domain of RNA polymerase sigma factors"/>
    <property type="match status" value="1"/>
</dbReference>
<dbReference type="Pfam" id="PF08281">
    <property type="entry name" value="Sigma70_r4_2"/>
    <property type="match status" value="1"/>
</dbReference>
<dbReference type="GO" id="GO:0003677">
    <property type="term" value="F:DNA binding"/>
    <property type="evidence" value="ECO:0007669"/>
    <property type="project" value="InterPro"/>
</dbReference>
<dbReference type="InterPro" id="IPR013324">
    <property type="entry name" value="RNA_pol_sigma_r3/r4-like"/>
</dbReference>
<dbReference type="Pfam" id="PF04542">
    <property type="entry name" value="Sigma70_r2"/>
    <property type="match status" value="1"/>
</dbReference>
<dbReference type="Gene3D" id="1.10.10.10">
    <property type="entry name" value="Winged helix-like DNA-binding domain superfamily/Winged helix DNA-binding domain"/>
    <property type="match status" value="1"/>
</dbReference>
<dbReference type="OrthoDB" id="9782703at2"/>
<comment type="caution">
    <text evidence="7">The sequence shown here is derived from an EMBL/GenBank/DDBJ whole genome shotgun (WGS) entry which is preliminary data.</text>
</comment>
<dbReference type="RefSeq" id="WP_146588966.1">
    <property type="nucleotide sequence ID" value="NZ_SJPO01000008.1"/>
</dbReference>
<dbReference type="SUPFAM" id="SSF88659">
    <property type="entry name" value="Sigma3 and sigma4 domains of RNA polymerase sigma factors"/>
    <property type="match status" value="1"/>
</dbReference>
<evidence type="ECO:0000259" key="6">
    <source>
        <dbReference type="Pfam" id="PF08281"/>
    </source>
</evidence>
<evidence type="ECO:0000256" key="1">
    <source>
        <dbReference type="ARBA" id="ARBA00010641"/>
    </source>
</evidence>
<dbReference type="InterPro" id="IPR014284">
    <property type="entry name" value="RNA_pol_sigma-70_dom"/>
</dbReference>
<evidence type="ECO:0000313" key="7">
    <source>
        <dbReference type="EMBL" id="TWT74524.1"/>
    </source>
</evidence>
<dbReference type="PANTHER" id="PTHR43133">
    <property type="entry name" value="RNA POLYMERASE ECF-TYPE SIGMA FACTO"/>
    <property type="match status" value="1"/>
</dbReference>
<dbReference type="Proteomes" id="UP000318478">
    <property type="component" value="Unassembled WGS sequence"/>
</dbReference>
<dbReference type="Gene3D" id="1.10.1740.10">
    <property type="match status" value="1"/>
</dbReference>
<keyword evidence="4" id="KW-0804">Transcription</keyword>
<dbReference type="EMBL" id="SJPO01000008">
    <property type="protein sequence ID" value="TWT74524.1"/>
    <property type="molecule type" value="Genomic_DNA"/>
</dbReference>
<dbReference type="GO" id="GO:0016987">
    <property type="term" value="F:sigma factor activity"/>
    <property type="evidence" value="ECO:0007669"/>
    <property type="project" value="UniProtKB-KW"/>
</dbReference>
<keyword evidence="3" id="KW-0731">Sigma factor</keyword>
<dbReference type="InterPro" id="IPR036388">
    <property type="entry name" value="WH-like_DNA-bd_sf"/>
</dbReference>
<dbReference type="PANTHER" id="PTHR43133:SF51">
    <property type="entry name" value="RNA POLYMERASE SIGMA FACTOR"/>
    <property type="match status" value="1"/>
</dbReference>
<dbReference type="InterPro" id="IPR013249">
    <property type="entry name" value="RNA_pol_sigma70_r4_t2"/>
</dbReference>
<sequence length="179" mass="20342">MSEPNVKQQPAVVGEEFVQLLTGEQLRLLHYITMLLSGDVNAAENVLQETNLVLWRKASEFAPGTSFRAWSRTVAQWQVQAYLRDRGRDRHVFSLELMSQLASRDNEFAVQPETRGALRDCLKNLGQTQFDLLNWRYEDGLPIRKISARAGKSEVAVRSSLQRIRRILLSCIESKIAAG</sequence>
<evidence type="ECO:0000256" key="4">
    <source>
        <dbReference type="ARBA" id="ARBA00023163"/>
    </source>
</evidence>
<dbReference type="GO" id="GO:0006352">
    <property type="term" value="P:DNA-templated transcription initiation"/>
    <property type="evidence" value="ECO:0007669"/>
    <property type="project" value="InterPro"/>
</dbReference>
<name>A0A5C5YH22_9BACT</name>
<evidence type="ECO:0000256" key="2">
    <source>
        <dbReference type="ARBA" id="ARBA00023015"/>
    </source>
</evidence>